<dbReference type="Proteomes" id="UP000266673">
    <property type="component" value="Unassembled WGS sequence"/>
</dbReference>
<dbReference type="InterPro" id="IPR057926">
    <property type="entry name" value="QRICH1_dom"/>
</dbReference>
<dbReference type="OrthoDB" id="2386462at2759"/>
<accession>A0A397U5B1</accession>
<dbReference type="AlphaFoldDB" id="A0A397U5B1"/>
<gene>
    <name evidence="2" type="ORF">C2G38_2284867</name>
</gene>
<proteinExistence type="predicted"/>
<sequence length="200" mass="23091">MSKHNSRFISSTREVIAEFQQASRNKNANKSMNVWMDLLYKFRQLHGYSNEIKELDDKTLSEQLEQFIVEVRKSNGQEYKSSSLYTGFCAIARGISESLKNIRTINLFDKYQFKNLHRTLDGRMKSIVDKGDKNCKQLDPLEVDEIKLILDSPETSTNNPKGLLQRVWLWVSLLCCLRGGDAKHLKASWLKELDNGGMQL</sequence>
<name>A0A397U5B1_9GLOM</name>
<dbReference type="Pfam" id="PF25561">
    <property type="entry name" value="QRICH1"/>
    <property type="match status" value="1"/>
</dbReference>
<comment type="caution">
    <text evidence="2">The sequence shown here is derived from an EMBL/GenBank/DDBJ whole genome shotgun (WGS) entry which is preliminary data.</text>
</comment>
<feature type="domain" description="QRICH1-like" evidence="1">
    <location>
        <begin position="20"/>
        <end position="125"/>
    </location>
</feature>
<dbReference type="InterPro" id="IPR052787">
    <property type="entry name" value="MAVS"/>
</dbReference>
<keyword evidence="3" id="KW-1185">Reference proteome</keyword>
<protein>
    <recommendedName>
        <fullName evidence="1">QRICH1-like domain-containing protein</fullName>
    </recommendedName>
</protein>
<evidence type="ECO:0000313" key="3">
    <source>
        <dbReference type="Proteomes" id="UP000266673"/>
    </source>
</evidence>
<dbReference type="EMBL" id="QKWP01002227">
    <property type="protein sequence ID" value="RIB04217.1"/>
    <property type="molecule type" value="Genomic_DNA"/>
</dbReference>
<organism evidence="2 3">
    <name type="scientific">Gigaspora rosea</name>
    <dbReference type="NCBI Taxonomy" id="44941"/>
    <lineage>
        <taxon>Eukaryota</taxon>
        <taxon>Fungi</taxon>
        <taxon>Fungi incertae sedis</taxon>
        <taxon>Mucoromycota</taxon>
        <taxon>Glomeromycotina</taxon>
        <taxon>Glomeromycetes</taxon>
        <taxon>Diversisporales</taxon>
        <taxon>Gigasporaceae</taxon>
        <taxon>Gigaspora</taxon>
    </lineage>
</organism>
<evidence type="ECO:0000313" key="2">
    <source>
        <dbReference type="EMBL" id="RIB04217.1"/>
    </source>
</evidence>
<reference evidence="2 3" key="1">
    <citation type="submission" date="2018-06" db="EMBL/GenBank/DDBJ databases">
        <title>Comparative genomics reveals the genomic features of Rhizophagus irregularis, R. cerebriforme, R. diaphanum and Gigaspora rosea, and their symbiotic lifestyle signature.</title>
        <authorList>
            <person name="Morin E."/>
            <person name="San Clemente H."/>
            <person name="Chen E.C.H."/>
            <person name="De La Providencia I."/>
            <person name="Hainaut M."/>
            <person name="Kuo A."/>
            <person name="Kohler A."/>
            <person name="Murat C."/>
            <person name="Tang N."/>
            <person name="Roy S."/>
            <person name="Loubradou J."/>
            <person name="Henrissat B."/>
            <person name="Grigoriev I.V."/>
            <person name="Corradi N."/>
            <person name="Roux C."/>
            <person name="Martin F.M."/>
        </authorList>
    </citation>
    <scope>NUCLEOTIDE SEQUENCE [LARGE SCALE GENOMIC DNA]</scope>
    <source>
        <strain evidence="2 3">DAOM 194757</strain>
    </source>
</reference>
<dbReference type="PANTHER" id="PTHR21446:SF12">
    <property type="entry name" value="POTASSIUM CHANNEL TETRAMERIZATION DOMAIN CONTAINING 1"/>
    <property type="match status" value="1"/>
</dbReference>
<evidence type="ECO:0000259" key="1">
    <source>
        <dbReference type="Pfam" id="PF25561"/>
    </source>
</evidence>
<dbReference type="PANTHER" id="PTHR21446">
    <property type="entry name" value="DUF3504 DOMAIN-CONTAINING PROTEIN"/>
    <property type="match status" value="1"/>
</dbReference>